<keyword evidence="4" id="KW-1185">Reference proteome</keyword>
<proteinExistence type="predicted"/>
<evidence type="ECO:0000313" key="1">
    <source>
        <dbReference type="EMBL" id="OYD25216.1"/>
    </source>
</evidence>
<dbReference type="RefSeq" id="WP_094277584.1">
    <property type="nucleotide sequence ID" value="NZ_NQJF01000004.1"/>
</dbReference>
<dbReference type="Proteomes" id="UP000295058">
    <property type="component" value="Unassembled WGS sequence"/>
</dbReference>
<accession>A0A235CL97</accession>
<dbReference type="EMBL" id="NQJF01000004">
    <property type="protein sequence ID" value="OYD25216.1"/>
    <property type="molecule type" value="Genomic_DNA"/>
</dbReference>
<dbReference type="InterPro" id="IPR024530">
    <property type="entry name" value="QSregVF_b"/>
</dbReference>
<evidence type="ECO:0000313" key="2">
    <source>
        <dbReference type="EMBL" id="TDW62491.1"/>
    </source>
</evidence>
<dbReference type="EMBL" id="SODO01000001">
    <property type="protein sequence ID" value="TDW62491.1"/>
    <property type="molecule type" value="Genomic_DNA"/>
</dbReference>
<sequence>MAESGFPGLDQAGLLRIIRKPMPYGKYRGQPLLRLPLAYLCWMERKGWPEGTLGAELALIYELKHNGLDQPLYGLLTPV</sequence>
<evidence type="ECO:0008006" key="5">
    <source>
        <dbReference type="Google" id="ProtNLM"/>
    </source>
</evidence>
<evidence type="ECO:0000313" key="3">
    <source>
        <dbReference type="Proteomes" id="UP000243640"/>
    </source>
</evidence>
<dbReference type="OrthoDB" id="9807855at2"/>
<dbReference type="Pfam" id="PF12843">
    <property type="entry name" value="QSregVF_b"/>
    <property type="match status" value="1"/>
</dbReference>
<comment type="caution">
    <text evidence="1">The sequence shown here is derived from an EMBL/GenBank/DDBJ whole genome shotgun (WGS) entry which is preliminary data.</text>
</comment>
<protein>
    <recommendedName>
        <fullName evidence="5">DUF3820 family protein</fullName>
    </recommendedName>
</protein>
<dbReference type="Proteomes" id="UP000243640">
    <property type="component" value="Unassembled WGS sequence"/>
</dbReference>
<name>A0A235CL97_9GAMM</name>
<reference evidence="2 4" key="2">
    <citation type="submission" date="2019-03" db="EMBL/GenBank/DDBJ databases">
        <title>Genomic Encyclopedia of Archaeal and Bacterial Type Strains, Phase II (KMG-II): from individual species to whole genera.</title>
        <authorList>
            <person name="Goeker M."/>
        </authorList>
    </citation>
    <scope>NUCLEOTIDE SEQUENCE [LARGE SCALE GENOMIC DNA]</scope>
    <source>
        <strain evidence="2 4">DSM 15594</strain>
    </source>
</reference>
<evidence type="ECO:0000313" key="4">
    <source>
        <dbReference type="Proteomes" id="UP000295058"/>
    </source>
</evidence>
<gene>
    <name evidence="1" type="ORF">B6S09_05925</name>
    <name evidence="2" type="ORF">LY04_00563</name>
</gene>
<dbReference type="AlphaFoldDB" id="A0A235CL97"/>
<reference evidence="1 3" key="1">
    <citation type="submission" date="2017-08" db="EMBL/GenBank/DDBJ databases">
        <title>Draft Genome Sequence of the Marine Bacterium Oceanimonas baumannii ATCC 700832.</title>
        <authorList>
            <person name="Mcclelland W.D."/>
            <person name="Brennan M.A."/>
            <person name="Trachtenberg A.M."/>
            <person name="Maclea K.S."/>
        </authorList>
    </citation>
    <scope>NUCLEOTIDE SEQUENCE [LARGE SCALE GENOMIC DNA]</scope>
    <source>
        <strain evidence="1 3">ATCC 700832</strain>
    </source>
</reference>
<organism evidence="1 3">
    <name type="scientific">Oceanimonas baumannii</name>
    <dbReference type="NCBI Taxonomy" id="129578"/>
    <lineage>
        <taxon>Bacteria</taxon>
        <taxon>Pseudomonadati</taxon>
        <taxon>Pseudomonadota</taxon>
        <taxon>Gammaproteobacteria</taxon>
        <taxon>Aeromonadales</taxon>
        <taxon>Aeromonadaceae</taxon>
        <taxon>Oceanimonas</taxon>
    </lineage>
</organism>